<accession>A9REP2</accession>
<name>A9REP2_PHYPA</name>
<dbReference type="PANTHER" id="PTHR34863">
    <property type="entry name" value="EXPRESSED PROTEIN"/>
    <property type="match status" value="1"/>
</dbReference>
<organism evidence="1">
    <name type="scientific">Physcomitrium patens</name>
    <name type="common">Spreading-leaved earth moss</name>
    <name type="synonym">Physcomitrella patens</name>
    <dbReference type="NCBI Taxonomy" id="3218"/>
    <lineage>
        <taxon>Eukaryota</taxon>
        <taxon>Viridiplantae</taxon>
        <taxon>Streptophyta</taxon>
        <taxon>Embryophyta</taxon>
        <taxon>Bryophyta</taxon>
        <taxon>Bryophytina</taxon>
        <taxon>Bryopsida</taxon>
        <taxon>Funariidae</taxon>
        <taxon>Funariales</taxon>
        <taxon>Funariaceae</taxon>
        <taxon>Physcomitrium</taxon>
    </lineage>
</organism>
<proteinExistence type="predicted"/>
<evidence type="ECO:0000313" key="3">
    <source>
        <dbReference type="Proteomes" id="UP000006727"/>
    </source>
</evidence>
<sequence>MEQQLQQAREWRSAQASQQALIQVGPFLYDGWEQDDPSIHPLIFEFLHNAHWFVHSRVVDRRVDGLMLKKTNSGAYWTKDGVYEDRVGGARHFIQEYGAHWRNHVQSIA</sequence>
<evidence type="ECO:0000313" key="1">
    <source>
        <dbReference type="EMBL" id="PNR38351.1"/>
    </source>
</evidence>
<dbReference type="PANTHER" id="PTHR34863:SF1">
    <property type="entry name" value="OTU DOMAIN-CONTAINING PROTEIN"/>
    <property type="match status" value="1"/>
</dbReference>
<gene>
    <name evidence="1" type="ORF">PHYPA_021462</name>
</gene>
<dbReference type="AlphaFoldDB" id="A9REP2"/>
<dbReference type="Gramene" id="Pp3c16_26095V3.1">
    <property type="protein sequence ID" value="PAC:32983840.CDS.1"/>
    <property type="gene ID" value="Pp3c16_26095"/>
</dbReference>
<dbReference type="EnsemblPlants" id="Pp3c16_26095V3.1">
    <property type="protein sequence ID" value="PAC:32983840.CDS.1"/>
    <property type="gene ID" value="Pp3c16_26095"/>
</dbReference>
<dbReference type="EMBL" id="ABEU02000016">
    <property type="protein sequence ID" value="PNR38351.1"/>
    <property type="molecule type" value="Genomic_DNA"/>
</dbReference>
<reference evidence="1 3" key="1">
    <citation type="journal article" date="2008" name="Science">
        <title>The Physcomitrella genome reveals evolutionary insights into the conquest of land by plants.</title>
        <authorList>
            <person name="Rensing S."/>
            <person name="Lang D."/>
            <person name="Zimmer A."/>
            <person name="Terry A."/>
            <person name="Salamov A."/>
            <person name="Shapiro H."/>
            <person name="Nishiyama T."/>
            <person name="Perroud P.-F."/>
            <person name="Lindquist E."/>
            <person name="Kamisugi Y."/>
            <person name="Tanahashi T."/>
            <person name="Sakakibara K."/>
            <person name="Fujita T."/>
            <person name="Oishi K."/>
            <person name="Shin-I T."/>
            <person name="Kuroki Y."/>
            <person name="Toyoda A."/>
            <person name="Suzuki Y."/>
            <person name="Hashimoto A."/>
            <person name="Yamaguchi K."/>
            <person name="Sugano A."/>
            <person name="Kohara Y."/>
            <person name="Fujiyama A."/>
            <person name="Anterola A."/>
            <person name="Aoki S."/>
            <person name="Ashton N."/>
            <person name="Barbazuk W.B."/>
            <person name="Barker E."/>
            <person name="Bennetzen J."/>
            <person name="Bezanilla M."/>
            <person name="Blankenship R."/>
            <person name="Cho S.H."/>
            <person name="Dutcher S."/>
            <person name="Estelle M."/>
            <person name="Fawcett J.A."/>
            <person name="Gundlach H."/>
            <person name="Hanada K."/>
            <person name="Heyl A."/>
            <person name="Hicks K.A."/>
            <person name="Hugh J."/>
            <person name="Lohr M."/>
            <person name="Mayer K."/>
            <person name="Melkozernov A."/>
            <person name="Murata T."/>
            <person name="Nelson D."/>
            <person name="Pils B."/>
            <person name="Prigge M."/>
            <person name="Reiss B."/>
            <person name="Renner T."/>
            <person name="Rombauts S."/>
            <person name="Rushton P."/>
            <person name="Sanderfoot A."/>
            <person name="Schween G."/>
            <person name="Shiu S.-H."/>
            <person name="Stueber K."/>
            <person name="Theodoulou F.L."/>
            <person name="Tu H."/>
            <person name="Van de Peer Y."/>
            <person name="Verrier P.J."/>
            <person name="Waters E."/>
            <person name="Wood A."/>
            <person name="Yang L."/>
            <person name="Cove D."/>
            <person name="Cuming A."/>
            <person name="Hasebe M."/>
            <person name="Lucas S."/>
            <person name="Mishler D.B."/>
            <person name="Reski R."/>
            <person name="Grigoriev I."/>
            <person name="Quatrano R.S."/>
            <person name="Boore J.L."/>
        </authorList>
    </citation>
    <scope>NUCLEOTIDE SEQUENCE [LARGE SCALE GENOMIC DNA]</scope>
    <source>
        <strain evidence="2 3">cv. Gransden 2004</strain>
    </source>
</reference>
<keyword evidence="3" id="KW-1185">Reference proteome</keyword>
<dbReference type="InParanoid" id="A9REP2"/>
<reference evidence="2" key="3">
    <citation type="submission" date="2020-12" db="UniProtKB">
        <authorList>
            <consortium name="EnsemblPlants"/>
        </authorList>
    </citation>
    <scope>IDENTIFICATION</scope>
</reference>
<protein>
    <submittedName>
        <fullName evidence="1 2">Uncharacterized protein</fullName>
    </submittedName>
</protein>
<evidence type="ECO:0000313" key="2">
    <source>
        <dbReference type="EnsemblPlants" id="PAC:32983840.CDS.1"/>
    </source>
</evidence>
<reference evidence="1 3" key="2">
    <citation type="journal article" date="2018" name="Plant J.">
        <title>The Physcomitrella patens chromosome-scale assembly reveals moss genome structure and evolution.</title>
        <authorList>
            <person name="Lang D."/>
            <person name="Ullrich K.K."/>
            <person name="Murat F."/>
            <person name="Fuchs J."/>
            <person name="Jenkins J."/>
            <person name="Haas F.B."/>
            <person name="Piednoel M."/>
            <person name="Gundlach H."/>
            <person name="Van Bel M."/>
            <person name="Meyberg R."/>
            <person name="Vives C."/>
            <person name="Morata J."/>
            <person name="Symeonidi A."/>
            <person name="Hiss M."/>
            <person name="Muchero W."/>
            <person name="Kamisugi Y."/>
            <person name="Saleh O."/>
            <person name="Blanc G."/>
            <person name="Decker E.L."/>
            <person name="van Gessel N."/>
            <person name="Grimwood J."/>
            <person name="Hayes R.D."/>
            <person name="Graham S.W."/>
            <person name="Gunter L.E."/>
            <person name="McDaniel S.F."/>
            <person name="Hoernstein S.N.W."/>
            <person name="Larsson A."/>
            <person name="Li F.W."/>
            <person name="Perroud P.F."/>
            <person name="Phillips J."/>
            <person name="Ranjan P."/>
            <person name="Rokshar D.S."/>
            <person name="Rothfels C.J."/>
            <person name="Schneider L."/>
            <person name="Shu S."/>
            <person name="Stevenson D.W."/>
            <person name="Thummler F."/>
            <person name="Tillich M."/>
            <person name="Villarreal Aguilar J.C."/>
            <person name="Widiez T."/>
            <person name="Wong G.K."/>
            <person name="Wymore A."/>
            <person name="Zhang Y."/>
            <person name="Zimmer A.D."/>
            <person name="Quatrano R.S."/>
            <person name="Mayer K.F.X."/>
            <person name="Goodstein D."/>
            <person name="Casacuberta J.M."/>
            <person name="Vandepoele K."/>
            <person name="Reski R."/>
            <person name="Cuming A.C."/>
            <person name="Tuskan G.A."/>
            <person name="Maumus F."/>
            <person name="Salse J."/>
            <person name="Schmutz J."/>
            <person name="Rensing S.A."/>
        </authorList>
    </citation>
    <scope>NUCLEOTIDE SEQUENCE [LARGE SCALE GENOMIC DNA]</scope>
    <source>
        <strain evidence="2 3">cv. Gransden 2004</strain>
    </source>
</reference>
<dbReference type="Proteomes" id="UP000006727">
    <property type="component" value="Chromosome 16"/>
</dbReference>